<dbReference type="RefSeq" id="WP_259625631.1">
    <property type="nucleotide sequence ID" value="NZ_JANYMP010000012.1"/>
</dbReference>
<dbReference type="PROSITE" id="PS50943">
    <property type="entry name" value="HTH_CROC1"/>
    <property type="match status" value="1"/>
</dbReference>
<dbReference type="Proteomes" id="UP001141259">
    <property type="component" value="Unassembled WGS sequence"/>
</dbReference>
<evidence type="ECO:0000313" key="3">
    <source>
        <dbReference type="Proteomes" id="UP001141259"/>
    </source>
</evidence>
<dbReference type="InterPro" id="IPR010982">
    <property type="entry name" value="Lambda_DNA-bd_dom_sf"/>
</dbReference>
<comment type="caution">
    <text evidence="2">The sequence shown here is derived from an EMBL/GenBank/DDBJ whole genome shotgun (WGS) entry which is preliminary data.</text>
</comment>
<dbReference type="InterPro" id="IPR001387">
    <property type="entry name" value="Cro/C1-type_HTH"/>
</dbReference>
<reference evidence="2" key="1">
    <citation type="submission" date="2022-08" db="EMBL/GenBank/DDBJ databases">
        <authorList>
            <person name="Tistechok S."/>
            <person name="Samborskyy M."/>
            <person name="Roman I."/>
        </authorList>
    </citation>
    <scope>NUCLEOTIDE SEQUENCE</scope>
    <source>
        <strain evidence="2">DSM 103496</strain>
    </source>
</reference>
<dbReference type="EMBL" id="JANYMP010000012">
    <property type="protein sequence ID" value="MCS7480136.1"/>
    <property type="molecule type" value="Genomic_DNA"/>
</dbReference>
<gene>
    <name evidence="2" type="ORF">NZH93_25045</name>
</gene>
<dbReference type="Gene3D" id="1.10.260.40">
    <property type="entry name" value="lambda repressor-like DNA-binding domains"/>
    <property type="match status" value="1"/>
</dbReference>
<feature type="domain" description="HTH cro/C1-type" evidence="1">
    <location>
        <begin position="18"/>
        <end position="72"/>
    </location>
</feature>
<dbReference type="Pfam" id="PF19054">
    <property type="entry name" value="DUF5753"/>
    <property type="match status" value="1"/>
</dbReference>
<evidence type="ECO:0000313" key="2">
    <source>
        <dbReference type="EMBL" id="MCS7480136.1"/>
    </source>
</evidence>
<dbReference type="GO" id="GO:0003677">
    <property type="term" value="F:DNA binding"/>
    <property type="evidence" value="ECO:0007669"/>
    <property type="project" value="InterPro"/>
</dbReference>
<keyword evidence="3" id="KW-1185">Reference proteome</keyword>
<dbReference type="InterPro" id="IPR043917">
    <property type="entry name" value="DUF5753"/>
</dbReference>
<accession>A0A9X3AGV8</accession>
<evidence type="ECO:0000259" key="1">
    <source>
        <dbReference type="PROSITE" id="PS50943"/>
    </source>
</evidence>
<proteinExistence type="predicted"/>
<dbReference type="CDD" id="cd00093">
    <property type="entry name" value="HTH_XRE"/>
    <property type="match status" value="1"/>
</dbReference>
<dbReference type="AlphaFoldDB" id="A0A9X3AGV8"/>
<protein>
    <submittedName>
        <fullName evidence="2">Helix-turn-helix domain-containing protein</fullName>
    </submittedName>
</protein>
<sequence length="285" mass="32227">MAEKFRPTTLERSIGRRLHEWREASGMSLVEVGHRVGFSNAKLSKIENALQAVNADDLLALALIYGIDQPDRHRLYREAQRAEQQRALANVKKDVLFDITRDYIELEFEAAVLRSLKNELLPGMFQTSAYTETLARTSDPLRGQVIAVQRVTLWTERKKRLFGPHPLVVKMVLGEAALRTAIGGNRAMKDQLLHLMELSELPNVTVQVMPFRRGAYPGIGSTYDILSFSHELHDDVVYTENVTYGRYEEAPEDLEPYKVKFAGAQERALGPDESLELIAEVASTF</sequence>
<organism evidence="2 3">
    <name type="scientific">Umezawaea endophytica</name>
    <dbReference type="NCBI Taxonomy" id="1654476"/>
    <lineage>
        <taxon>Bacteria</taxon>
        <taxon>Bacillati</taxon>
        <taxon>Actinomycetota</taxon>
        <taxon>Actinomycetes</taxon>
        <taxon>Pseudonocardiales</taxon>
        <taxon>Pseudonocardiaceae</taxon>
        <taxon>Umezawaea</taxon>
    </lineage>
</organism>
<dbReference type="SUPFAM" id="SSF47413">
    <property type="entry name" value="lambda repressor-like DNA-binding domains"/>
    <property type="match status" value="1"/>
</dbReference>
<dbReference type="Pfam" id="PF13560">
    <property type="entry name" value="HTH_31"/>
    <property type="match status" value="1"/>
</dbReference>
<name>A0A9X3AGV8_9PSEU</name>
<dbReference type="SMART" id="SM00530">
    <property type="entry name" value="HTH_XRE"/>
    <property type="match status" value="1"/>
</dbReference>